<dbReference type="EMBL" id="JADFTS010000003">
    <property type="protein sequence ID" value="KAF9616189.1"/>
    <property type="molecule type" value="Genomic_DNA"/>
</dbReference>
<dbReference type="AlphaFoldDB" id="A0A835IFT7"/>
<reference evidence="2 3" key="1">
    <citation type="submission" date="2020-10" db="EMBL/GenBank/DDBJ databases">
        <title>The Coptis chinensis genome and diversification of protoberbering-type alkaloids.</title>
        <authorList>
            <person name="Wang B."/>
            <person name="Shu S."/>
            <person name="Song C."/>
            <person name="Liu Y."/>
        </authorList>
    </citation>
    <scope>NUCLEOTIDE SEQUENCE [LARGE SCALE GENOMIC DNA]</scope>
    <source>
        <strain evidence="2">HL-2020</strain>
        <tissue evidence="2">Leaf</tissue>
    </source>
</reference>
<proteinExistence type="predicted"/>
<evidence type="ECO:0000313" key="2">
    <source>
        <dbReference type="EMBL" id="KAF9616189.1"/>
    </source>
</evidence>
<sequence>MGVWLNPLTLILNLFAMRMGVWGSQDCLHDFTPKRSFFKLPHLLQTVFFILKLPFLTSLSRSISILLCTQSS</sequence>
<gene>
    <name evidence="2" type="ORF">IFM89_028965</name>
</gene>
<feature type="signal peptide" evidence="1">
    <location>
        <begin position="1"/>
        <end position="23"/>
    </location>
</feature>
<protein>
    <submittedName>
        <fullName evidence="2">Uncharacterized protein</fullName>
    </submittedName>
</protein>
<comment type="caution">
    <text evidence="2">The sequence shown here is derived from an EMBL/GenBank/DDBJ whole genome shotgun (WGS) entry which is preliminary data.</text>
</comment>
<evidence type="ECO:0000256" key="1">
    <source>
        <dbReference type="SAM" id="SignalP"/>
    </source>
</evidence>
<name>A0A835IFT7_9MAGN</name>
<evidence type="ECO:0000313" key="3">
    <source>
        <dbReference type="Proteomes" id="UP000631114"/>
    </source>
</evidence>
<organism evidence="2 3">
    <name type="scientific">Coptis chinensis</name>
    <dbReference type="NCBI Taxonomy" id="261450"/>
    <lineage>
        <taxon>Eukaryota</taxon>
        <taxon>Viridiplantae</taxon>
        <taxon>Streptophyta</taxon>
        <taxon>Embryophyta</taxon>
        <taxon>Tracheophyta</taxon>
        <taxon>Spermatophyta</taxon>
        <taxon>Magnoliopsida</taxon>
        <taxon>Ranunculales</taxon>
        <taxon>Ranunculaceae</taxon>
        <taxon>Coptidoideae</taxon>
        <taxon>Coptis</taxon>
    </lineage>
</organism>
<keyword evidence="1" id="KW-0732">Signal</keyword>
<feature type="chain" id="PRO_5032947181" evidence="1">
    <location>
        <begin position="24"/>
        <end position="72"/>
    </location>
</feature>
<accession>A0A835IFT7</accession>
<dbReference type="Proteomes" id="UP000631114">
    <property type="component" value="Unassembled WGS sequence"/>
</dbReference>
<keyword evidence="3" id="KW-1185">Reference proteome</keyword>
<feature type="non-terminal residue" evidence="2">
    <location>
        <position position="72"/>
    </location>
</feature>